<gene>
    <name evidence="6" type="ORF">OV287_22695</name>
</gene>
<dbReference type="InterPro" id="IPR011009">
    <property type="entry name" value="Kinase-like_dom_sf"/>
</dbReference>
<dbReference type="CDD" id="cd14014">
    <property type="entry name" value="STKc_PknB_like"/>
    <property type="match status" value="1"/>
</dbReference>
<accession>A0ABT4A6K3</accession>
<dbReference type="InterPro" id="IPR036890">
    <property type="entry name" value="HATPase_C_sf"/>
</dbReference>
<dbReference type="InterPro" id="IPR029016">
    <property type="entry name" value="GAF-like_dom_sf"/>
</dbReference>
<comment type="caution">
    <text evidence="6">The sequence shown here is derived from an EMBL/GenBank/DDBJ whole genome shotgun (WGS) entry which is preliminary data.</text>
</comment>
<feature type="coiled-coil region" evidence="3">
    <location>
        <begin position="1449"/>
        <end position="1487"/>
    </location>
</feature>
<dbReference type="EMBL" id="JAPNKA010000001">
    <property type="protein sequence ID" value="MCY1077283.1"/>
    <property type="molecule type" value="Genomic_DNA"/>
</dbReference>
<dbReference type="PANTHER" id="PTHR43642:SF1">
    <property type="entry name" value="HYBRID SIGNAL TRANSDUCTION HISTIDINE KINASE G"/>
    <property type="match status" value="1"/>
</dbReference>
<dbReference type="PRINTS" id="PR00344">
    <property type="entry name" value="BCTRLSENSOR"/>
</dbReference>
<sequence>MLNIPGYTLRGAIQATDTNMLFHAVRDADGLPLILKTPLASSPGPRERERYRREFGILQRIQDVRGVPRVHACEQLQDRPVLLLEEIEGIPLSQLTGRPLGVPRVLELGIALASIVAELHQRGIVHKDIKPSNIIVMPSGETRLIDFGTASLQLIEHVDALHGSLLEGTLQYMSPEQTGRMNRSVDHRTDLYSLGITLYELLTGSRPFHGRDALEWIHAHMAQAPQPPIERVKELPPVLSAIVLKLLAKVAEERYQSAEGLRADLERCRESLLRGAPEDFVPGMQDLPTRFQLPQRLYGRDTQATMLLQSFERVIRDGRPELILVCGYSGIGKSSVVHELHKPVVRQHGFFLSGKFDQFHQDIPYSTLAQAIRGLTQQLLSGTDEELARWRKHLNEAWEGQGQVLVDVVPQLELVVGQQPPAPPLPHADAHARFNQVFRRFLGVFATVEHPLVVFLDDLQWADQASLQLLQHLLTHPETPPVLWIGAYRDNEVSPSHPLAMALAELYKAGARMTEHQLEPLSLEEVQRLIADTLPGADEGVVAPLATLAREKTGGNPFFLLQFLLTLNQDGLLTRTPQGSWRWDVEGVRAKGYSDNVVDFMVGKLRQLPTETQHLLRLAACVGNRFSLRLLVLTSLLEEVSEVERGLEPALKEGLITRTGAEQYRFLHDRIQQAGYSLIPVEERKAVHLRIGRLLLAGLPPEELEQRLFDVVSQLNAGVELILNSTERHRVALLNAEAGKRAQASTAFRAAAAYLATAFQLLPGNPLETAHSLAFQLRLDQASCEFMSGHATEARQLVEELRPWARTQTEVVAIYRLKNDLHIAASEIQPALDSLLEGLALLGMPMPAHPTWEDVVAANDEVWQLLGDRPIESLVELPRMTEPDMEAAMNLLAALYIPSLLTDRNLLILHLCRLVSLSLRHGNTAASISGYSSYGVVLGPAFKRYREGHAFGQLACEFVERHDLTVLRGAALYSMEMLCCFTRPLSIALDFIRRAFHHALKASDFQTAGYCCNHIVTNRLALGHDLEEIHQESVARLDFARKAGFLDVRDVVHFTQRYVQQLRGLTPVFGSLSGDDFSEESFEATLTTARMSITRCWYWIIQMQARYLSGAYAEAREAGAKAAELSWSSTGHIQLLDFHLFHALTLAACFATLAPEEQGPVLELIQQDHQQLLEWVGSCPETFRAPERLAFAELARVMGRDAEAFRAYEEALQAAREHGFIQYVALASELAARFWFDRRMPTIGDTYARKAQEAWLRWGARGKARHLEGEWPHLITPTRGEETATDTDSAQIDALTVVKAQQAISGEIVLERLADTLLRIAIENAGAQRGALLLPRGEKLSVVAVSGSAPEDSTTDSAKDAVPWTVVSYVRRTRESVLIGDASQPHPFSEDEWLQRGRIRSVLCMPLLRQEEFRGVLYLENSLATNAFTPARSILLGHIASQAAISIENAQLYTDVQRAETALRRANDELEKRVEERSQQLRDVNNQLVQSARRAGMAEIATNVLHNVGNVLNSVYTSSQLARALVARMRLEHVGRVAALLQEHQTDVGTFLSQDERGRNLLPFLSKLGQNLLDERQELSELLEDVGRYTEHIGDIVKVQQDYARPPRLHEPVSLAELVEDALRINSAGLSRHQVKVVRQLDSLPAVLTDKHKTLMILVNLVSNAKYAMDEMPPAERILTVKLARTSAESLHIAVRDNGMGIAPEMRTRIFQYGFTTRPGGHGFGLHSSALAAQELGGSLMVHSKGMGHGATFTLELPYLPAQEAA</sequence>
<dbReference type="PROSITE" id="PS00108">
    <property type="entry name" value="PROTEIN_KINASE_ST"/>
    <property type="match status" value="1"/>
</dbReference>
<dbReference type="InterPro" id="IPR027417">
    <property type="entry name" value="P-loop_NTPase"/>
</dbReference>
<dbReference type="PROSITE" id="PS50109">
    <property type="entry name" value="HIS_KIN"/>
    <property type="match status" value="1"/>
</dbReference>
<dbReference type="InterPro" id="IPR008271">
    <property type="entry name" value="Ser/Thr_kinase_AS"/>
</dbReference>
<name>A0ABT4A6K3_9BACT</name>
<dbReference type="Gene3D" id="3.30.565.10">
    <property type="entry name" value="Histidine kinase-like ATPase, C-terminal domain"/>
    <property type="match status" value="1"/>
</dbReference>
<dbReference type="Pfam" id="PF13191">
    <property type="entry name" value="AAA_16"/>
    <property type="match status" value="1"/>
</dbReference>
<dbReference type="SUPFAM" id="SSF55874">
    <property type="entry name" value="ATPase domain of HSP90 chaperone/DNA topoisomerase II/histidine kinase"/>
    <property type="match status" value="1"/>
</dbReference>
<keyword evidence="3" id="KW-0175">Coiled coil</keyword>
<organism evidence="6 7">
    <name type="scientific">Archangium lansingense</name>
    <dbReference type="NCBI Taxonomy" id="2995310"/>
    <lineage>
        <taxon>Bacteria</taxon>
        <taxon>Pseudomonadati</taxon>
        <taxon>Myxococcota</taxon>
        <taxon>Myxococcia</taxon>
        <taxon>Myxococcales</taxon>
        <taxon>Cystobacterineae</taxon>
        <taxon>Archangiaceae</taxon>
        <taxon>Archangium</taxon>
    </lineage>
</organism>
<dbReference type="InterPro" id="IPR003594">
    <property type="entry name" value="HATPase_dom"/>
</dbReference>
<dbReference type="Gene3D" id="1.10.287.130">
    <property type="match status" value="1"/>
</dbReference>
<dbReference type="RefSeq" id="WP_267536126.1">
    <property type="nucleotide sequence ID" value="NZ_JAPNKA010000001.1"/>
</dbReference>
<dbReference type="Pfam" id="PF00069">
    <property type="entry name" value="Pkinase"/>
    <property type="match status" value="1"/>
</dbReference>
<evidence type="ECO:0000256" key="2">
    <source>
        <dbReference type="ARBA" id="ARBA00012438"/>
    </source>
</evidence>
<dbReference type="Gene3D" id="3.40.50.300">
    <property type="entry name" value="P-loop containing nucleotide triphosphate hydrolases"/>
    <property type="match status" value="1"/>
</dbReference>
<dbReference type="SUPFAM" id="SSF56112">
    <property type="entry name" value="Protein kinase-like (PK-like)"/>
    <property type="match status" value="1"/>
</dbReference>
<keyword evidence="7" id="KW-1185">Reference proteome</keyword>
<dbReference type="InterPro" id="IPR003018">
    <property type="entry name" value="GAF"/>
</dbReference>
<dbReference type="SMART" id="SM00220">
    <property type="entry name" value="S_TKc"/>
    <property type="match status" value="1"/>
</dbReference>
<proteinExistence type="predicted"/>
<dbReference type="SMART" id="SM00065">
    <property type="entry name" value="GAF"/>
    <property type="match status" value="1"/>
</dbReference>
<dbReference type="Pfam" id="PF02518">
    <property type="entry name" value="HATPase_c"/>
    <property type="match status" value="1"/>
</dbReference>
<dbReference type="Pfam" id="PF01590">
    <property type="entry name" value="GAF"/>
    <property type="match status" value="1"/>
</dbReference>
<dbReference type="InterPro" id="IPR004358">
    <property type="entry name" value="Sig_transdc_His_kin-like_C"/>
</dbReference>
<protein>
    <recommendedName>
        <fullName evidence="2">histidine kinase</fullName>
        <ecNumber evidence="2">2.7.13.3</ecNumber>
    </recommendedName>
</protein>
<dbReference type="Gene3D" id="3.30.450.40">
    <property type="match status" value="1"/>
</dbReference>
<dbReference type="Proteomes" id="UP001207654">
    <property type="component" value="Unassembled WGS sequence"/>
</dbReference>
<feature type="domain" description="Protein kinase" evidence="4">
    <location>
        <begin position="7"/>
        <end position="273"/>
    </location>
</feature>
<dbReference type="InterPro" id="IPR000719">
    <property type="entry name" value="Prot_kinase_dom"/>
</dbReference>
<dbReference type="InterPro" id="IPR005467">
    <property type="entry name" value="His_kinase_dom"/>
</dbReference>
<evidence type="ECO:0000256" key="3">
    <source>
        <dbReference type="SAM" id="Coils"/>
    </source>
</evidence>
<evidence type="ECO:0000259" key="4">
    <source>
        <dbReference type="PROSITE" id="PS50011"/>
    </source>
</evidence>
<dbReference type="PANTHER" id="PTHR43642">
    <property type="entry name" value="HYBRID SIGNAL TRANSDUCTION HISTIDINE KINASE G"/>
    <property type="match status" value="1"/>
</dbReference>
<evidence type="ECO:0000313" key="7">
    <source>
        <dbReference type="Proteomes" id="UP001207654"/>
    </source>
</evidence>
<dbReference type="SMART" id="SM00387">
    <property type="entry name" value="HATPase_c"/>
    <property type="match status" value="1"/>
</dbReference>
<dbReference type="InterPro" id="IPR041664">
    <property type="entry name" value="AAA_16"/>
</dbReference>
<dbReference type="SUPFAM" id="SSF52540">
    <property type="entry name" value="P-loop containing nucleoside triphosphate hydrolases"/>
    <property type="match status" value="1"/>
</dbReference>
<reference evidence="6 7" key="1">
    <citation type="submission" date="2022-11" db="EMBL/GenBank/DDBJ databases">
        <title>Minimal conservation of predation-associated metabolite biosynthetic gene clusters underscores biosynthetic potential of Myxococcota including descriptions for ten novel species: Archangium lansinium sp. nov., Myxococcus landrumus sp. nov., Nannocystis bai.</title>
        <authorList>
            <person name="Ahearne A."/>
            <person name="Stevens C."/>
            <person name="Phillips K."/>
        </authorList>
    </citation>
    <scope>NUCLEOTIDE SEQUENCE [LARGE SCALE GENOMIC DNA]</scope>
    <source>
        <strain evidence="6 7">MIWBW</strain>
    </source>
</reference>
<dbReference type="PROSITE" id="PS50011">
    <property type="entry name" value="PROTEIN_KINASE_DOM"/>
    <property type="match status" value="1"/>
</dbReference>
<comment type="catalytic activity">
    <reaction evidence="1">
        <text>ATP + protein L-histidine = ADP + protein N-phospho-L-histidine.</text>
        <dbReference type="EC" id="2.7.13.3"/>
    </reaction>
</comment>
<evidence type="ECO:0000313" key="6">
    <source>
        <dbReference type="EMBL" id="MCY1077283.1"/>
    </source>
</evidence>
<evidence type="ECO:0000259" key="5">
    <source>
        <dbReference type="PROSITE" id="PS50109"/>
    </source>
</evidence>
<dbReference type="InterPro" id="IPR053159">
    <property type="entry name" value="Hybrid_Histidine_Kinase"/>
</dbReference>
<feature type="domain" description="Histidine kinase" evidence="5">
    <location>
        <begin position="1503"/>
        <end position="1761"/>
    </location>
</feature>
<dbReference type="SUPFAM" id="SSF55781">
    <property type="entry name" value="GAF domain-like"/>
    <property type="match status" value="1"/>
</dbReference>
<dbReference type="EC" id="2.7.13.3" evidence="2"/>
<evidence type="ECO:0000256" key="1">
    <source>
        <dbReference type="ARBA" id="ARBA00000085"/>
    </source>
</evidence>
<dbReference type="Gene3D" id="1.10.510.10">
    <property type="entry name" value="Transferase(Phosphotransferase) domain 1"/>
    <property type="match status" value="1"/>
</dbReference>